<dbReference type="NCBIfam" id="TIGR03707">
    <property type="entry name" value="PPK2_P_aer"/>
    <property type="match status" value="1"/>
</dbReference>
<comment type="caution">
    <text evidence="8">The sequence shown here is derived from an EMBL/GenBank/DDBJ whole genome shotgun (WGS) entry which is preliminary data.</text>
</comment>
<dbReference type="InterPro" id="IPR027417">
    <property type="entry name" value="P-loop_NTPase"/>
</dbReference>
<reference evidence="8 9" key="1">
    <citation type="submission" date="2020-07" db="EMBL/GenBank/DDBJ databases">
        <title>Genomic Encyclopedia of Type Strains, Phase IV (KMG-V): Genome sequencing to study the core and pangenomes of soil and plant-associated prokaryotes.</title>
        <authorList>
            <person name="Whitman W."/>
        </authorList>
    </citation>
    <scope>NUCLEOTIDE SEQUENCE [LARGE SCALE GENOMIC DNA]</scope>
    <source>
        <strain evidence="8 9">AN3</strain>
    </source>
</reference>
<feature type="domain" description="Polyphosphate kinase-2-related" evidence="7">
    <location>
        <begin position="49"/>
        <end position="274"/>
    </location>
</feature>
<dbReference type="Proteomes" id="UP000549052">
    <property type="component" value="Unassembled WGS sequence"/>
</dbReference>
<dbReference type="PANTHER" id="PTHR34383">
    <property type="entry name" value="POLYPHOSPHATE:AMP PHOSPHOTRANSFERASE-RELATED"/>
    <property type="match status" value="1"/>
</dbReference>
<comment type="catalytic activity">
    <reaction evidence="5">
        <text>[phosphate](n) + ATP = [phosphate](n+1) + ADP</text>
        <dbReference type="Rhea" id="RHEA:19573"/>
        <dbReference type="Rhea" id="RHEA-COMP:9859"/>
        <dbReference type="Rhea" id="RHEA-COMP:14280"/>
        <dbReference type="ChEBI" id="CHEBI:16838"/>
        <dbReference type="ChEBI" id="CHEBI:30616"/>
        <dbReference type="ChEBI" id="CHEBI:456216"/>
    </reaction>
    <physiologicalReaction direction="right-to-left" evidence="5">
        <dbReference type="Rhea" id="RHEA:19575"/>
    </physiologicalReaction>
</comment>
<dbReference type="RefSeq" id="WP_182549930.1">
    <property type="nucleotide sequence ID" value="NZ_JACGXN010000003.1"/>
</dbReference>
<keyword evidence="2 6" id="KW-0808">Transferase</keyword>
<protein>
    <recommendedName>
        <fullName evidence="6">ADP/GDP-polyphosphate phosphotransferase</fullName>
        <ecNumber evidence="6">2.7.4.-</ecNumber>
    </recommendedName>
    <alternativeName>
        <fullName evidence="6">Polyphosphate kinase PPK2</fullName>
    </alternativeName>
</protein>
<dbReference type="EMBL" id="JACGXN010000003">
    <property type="protein sequence ID" value="MBA8879311.1"/>
    <property type="molecule type" value="Genomic_DNA"/>
</dbReference>
<evidence type="ECO:0000256" key="1">
    <source>
        <dbReference type="ARBA" id="ARBA00009924"/>
    </source>
</evidence>
<evidence type="ECO:0000256" key="3">
    <source>
        <dbReference type="ARBA" id="ARBA00022777"/>
    </source>
</evidence>
<evidence type="ECO:0000256" key="5">
    <source>
        <dbReference type="ARBA" id="ARBA00024500"/>
    </source>
</evidence>
<name>A0A839EH57_9HYPH</name>
<dbReference type="AlphaFoldDB" id="A0A839EH57"/>
<dbReference type="EC" id="2.7.4.-" evidence="6"/>
<evidence type="ECO:0000313" key="9">
    <source>
        <dbReference type="Proteomes" id="UP000549052"/>
    </source>
</evidence>
<evidence type="ECO:0000256" key="2">
    <source>
        <dbReference type="ARBA" id="ARBA00022679"/>
    </source>
</evidence>
<dbReference type="GO" id="GO:0008976">
    <property type="term" value="F:polyphosphate kinase activity"/>
    <property type="evidence" value="ECO:0007669"/>
    <property type="project" value="UniProtKB-UniRule"/>
</dbReference>
<dbReference type="Gene3D" id="3.40.50.300">
    <property type="entry name" value="P-loop containing nucleotide triphosphate hydrolases"/>
    <property type="match status" value="1"/>
</dbReference>
<keyword evidence="3 6" id="KW-0418">Kinase</keyword>
<keyword evidence="4" id="KW-0066">ATP synthesis</keyword>
<comment type="similarity">
    <text evidence="1 6">Belongs to the polyphosphate kinase 2 (PPK2) family. Class I subfamily.</text>
</comment>
<sequence length="304" mass="36323">MSENNQDQLDRIKAEIADSFDEELELQMEEDRLDQLVVEGVEGSTTQVLDRKIYFRELFRLQHELVKLQDWVQHQKLKVIVIFEGRDSAGKGGVIKRVTQRLNPRVCRVVALPAPSERERHQWYFQRYVQHLPTAGEIVLFDRSWYNRAGVERVMGFCSPEELEDFFRSVPEFERMLVRSGIILIKYWFSITDEEQEFRFNMRIHDPLKQWKLSPMDLESRIHWEDYTKAKEEMLARTHTDETPWWVVEAVDKRKARLNCIAHLLRQIPYSDVPKPVIELPERERSADYSRVPVPPEMYVPEMY</sequence>
<dbReference type="GO" id="GO:0006754">
    <property type="term" value="P:ATP biosynthetic process"/>
    <property type="evidence" value="ECO:0007669"/>
    <property type="project" value="UniProtKB-KW"/>
</dbReference>
<dbReference type="InterPro" id="IPR022488">
    <property type="entry name" value="PPK2-related"/>
</dbReference>
<dbReference type="Pfam" id="PF03976">
    <property type="entry name" value="PPK2"/>
    <property type="match status" value="1"/>
</dbReference>
<proteinExistence type="inferred from homology"/>
<dbReference type="PANTHER" id="PTHR34383:SF1">
    <property type="entry name" value="ADP-POLYPHOSPHATE PHOSPHOTRANSFERASE"/>
    <property type="match status" value="1"/>
</dbReference>
<comment type="function">
    <text evidence="6">Uses inorganic polyphosphate (polyP) as a donor to convert GDP to GTP or ADP to ATP.</text>
</comment>
<gene>
    <name evidence="8" type="ORF">FHW16_003029</name>
</gene>
<dbReference type="PIRSF" id="PIRSF028756">
    <property type="entry name" value="PPK2_prd"/>
    <property type="match status" value="1"/>
</dbReference>
<accession>A0A839EH57</accession>
<dbReference type="InterPro" id="IPR016898">
    <property type="entry name" value="Polyphosphate_phosphotransfera"/>
</dbReference>
<evidence type="ECO:0000256" key="4">
    <source>
        <dbReference type="ARBA" id="ARBA00023310"/>
    </source>
</evidence>
<comment type="subunit">
    <text evidence="6">Homotetramer.</text>
</comment>
<dbReference type="InterPro" id="IPR022486">
    <property type="entry name" value="PPK2_PA0141"/>
</dbReference>
<dbReference type="SUPFAM" id="SSF52540">
    <property type="entry name" value="P-loop containing nucleoside triphosphate hydrolases"/>
    <property type="match status" value="1"/>
</dbReference>
<organism evidence="8 9">
    <name type="scientific">Phyllobacterium myrsinacearum</name>
    <dbReference type="NCBI Taxonomy" id="28101"/>
    <lineage>
        <taxon>Bacteria</taxon>
        <taxon>Pseudomonadati</taxon>
        <taxon>Pseudomonadota</taxon>
        <taxon>Alphaproteobacteria</taxon>
        <taxon>Hyphomicrobiales</taxon>
        <taxon>Phyllobacteriaceae</taxon>
        <taxon>Phyllobacterium</taxon>
    </lineage>
</organism>
<evidence type="ECO:0000259" key="7">
    <source>
        <dbReference type="Pfam" id="PF03976"/>
    </source>
</evidence>
<evidence type="ECO:0000256" key="6">
    <source>
        <dbReference type="RuleBase" id="RU369062"/>
    </source>
</evidence>
<evidence type="ECO:0000313" key="8">
    <source>
        <dbReference type="EMBL" id="MBA8879311.1"/>
    </source>
</evidence>
<keyword evidence="9" id="KW-1185">Reference proteome</keyword>